<accession>A0A5B7DXA8</accession>
<sequence length="178" mass="19519">MTLACGDIRNLVQATTGITGTCEHLQFQKTQKIRRTVTLMGKQVVVCHGFTEGVVAADVYTGQGRRTRLTVECGLAKRNAKVASLPGPSTWIPSSLGPHEALNTATSPTCRDIAVASCMSVTVPSTMRTPEHNTEFPPAVYVPEHNTEYKECVRKLYVDDYEENDSMTVVTPILYRGE</sequence>
<dbReference type="Proteomes" id="UP000324222">
    <property type="component" value="Unassembled WGS sequence"/>
</dbReference>
<dbReference type="EMBL" id="VSRR010001482">
    <property type="protein sequence ID" value="MPC25593.1"/>
    <property type="molecule type" value="Genomic_DNA"/>
</dbReference>
<dbReference type="AlphaFoldDB" id="A0A5B7DXA8"/>
<gene>
    <name evidence="1" type="ORF">E2C01_018710</name>
</gene>
<comment type="caution">
    <text evidence="1">The sequence shown here is derived from an EMBL/GenBank/DDBJ whole genome shotgun (WGS) entry which is preliminary data.</text>
</comment>
<reference evidence="1 2" key="1">
    <citation type="submission" date="2019-05" db="EMBL/GenBank/DDBJ databases">
        <title>Another draft genome of Portunus trituberculatus and its Hox gene families provides insights of decapod evolution.</title>
        <authorList>
            <person name="Jeong J.-H."/>
            <person name="Song I."/>
            <person name="Kim S."/>
            <person name="Choi T."/>
            <person name="Kim D."/>
            <person name="Ryu S."/>
            <person name="Kim W."/>
        </authorList>
    </citation>
    <scope>NUCLEOTIDE SEQUENCE [LARGE SCALE GENOMIC DNA]</scope>
    <source>
        <tissue evidence="1">Muscle</tissue>
    </source>
</reference>
<organism evidence="1 2">
    <name type="scientific">Portunus trituberculatus</name>
    <name type="common">Swimming crab</name>
    <name type="synonym">Neptunus trituberculatus</name>
    <dbReference type="NCBI Taxonomy" id="210409"/>
    <lineage>
        <taxon>Eukaryota</taxon>
        <taxon>Metazoa</taxon>
        <taxon>Ecdysozoa</taxon>
        <taxon>Arthropoda</taxon>
        <taxon>Crustacea</taxon>
        <taxon>Multicrustacea</taxon>
        <taxon>Malacostraca</taxon>
        <taxon>Eumalacostraca</taxon>
        <taxon>Eucarida</taxon>
        <taxon>Decapoda</taxon>
        <taxon>Pleocyemata</taxon>
        <taxon>Brachyura</taxon>
        <taxon>Eubrachyura</taxon>
        <taxon>Portunoidea</taxon>
        <taxon>Portunidae</taxon>
        <taxon>Portuninae</taxon>
        <taxon>Portunus</taxon>
    </lineage>
</organism>
<protein>
    <submittedName>
        <fullName evidence="1">Uncharacterized protein</fullName>
    </submittedName>
</protein>
<proteinExistence type="predicted"/>
<name>A0A5B7DXA8_PORTR</name>
<evidence type="ECO:0000313" key="2">
    <source>
        <dbReference type="Proteomes" id="UP000324222"/>
    </source>
</evidence>
<keyword evidence="2" id="KW-1185">Reference proteome</keyword>
<evidence type="ECO:0000313" key="1">
    <source>
        <dbReference type="EMBL" id="MPC25593.1"/>
    </source>
</evidence>